<accession>A0A1G2MD26</accession>
<dbReference type="EMBL" id="MHRI01000017">
    <property type="protein sequence ID" value="OHA21029.1"/>
    <property type="molecule type" value="Genomic_DNA"/>
</dbReference>
<organism evidence="2 3">
    <name type="scientific">Candidatus Taylorbacteria bacterium RIFCSPHIGHO2_01_FULL_51_15</name>
    <dbReference type="NCBI Taxonomy" id="1802304"/>
    <lineage>
        <taxon>Bacteria</taxon>
        <taxon>Candidatus Tayloriibacteriota</taxon>
    </lineage>
</organism>
<dbReference type="Proteomes" id="UP000178121">
    <property type="component" value="Unassembled WGS sequence"/>
</dbReference>
<gene>
    <name evidence="2" type="ORF">A2849_01785</name>
</gene>
<keyword evidence="1" id="KW-0812">Transmembrane</keyword>
<comment type="caution">
    <text evidence="2">The sequence shown here is derived from an EMBL/GenBank/DDBJ whole genome shotgun (WGS) entry which is preliminary data.</text>
</comment>
<keyword evidence="1" id="KW-1133">Transmembrane helix</keyword>
<evidence type="ECO:0000256" key="1">
    <source>
        <dbReference type="SAM" id="Phobius"/>
    </source>
</evidence>
<evidence type="ECO:0000313" key="3">
    <source>
        <dbReference type="Proteomes" id="UP000178121"/>
    </source>
</evidence>
<feature type="transmembrane region" description="Helical" evidence="1">
    <location>
        <begin position="44"/>
        <end position="65"/>
    </location>
</feature>
<sequence>MRERTLGFITGGLGLVAGLAWNDAIKALIEHLFPLGKESVPAKFIYAVLVSVIVVILSVYLVRLLRRGDETQK</sequence>
<dbReference type="Pfam" id="PF18898">
    <property type="entry name" value="DUF5654"/>
    <property type="match status" value="1"/>
</dbReference>
<reference evidence="2 3" key="1">
    <citation type="journal article" date="2016" name="Nat. Commun.">
        <title>Thousands of microbial genomes shed light on interconnected biogeochemical processes in an aquifer system.</title>
        <authorList>
            <person name="Anantharaman K."/>
            <person name="Brown C.T."/>
            <person name="Hug L.A."/>
            <person name="Sharon I."/>
            <person name="Castelle C.J."/>
            <person name="Probst A.J."/>
            <person name="Thomas B.C."/>
            <person name="Singh A."/>
            <person name="Wilkins M.J."/>
            <person name="Karaoz U."/>
            <person name="Brodie E.L."/>
            <person name="Williams K.H."/>
            <person name="Hubbard S.S."/>
            <person name="Banfield J.F."/>
        </authorList>
    </citation>
    <scope>NUCLEOTIDE SEQUENCE [LARGE SCALE GENOMIC DNA]</scope>
</reference>
<keyword evidence="1" id="KW-0472">Membrane</keyword>
<name>A0A1G2MD26_9BACT</name>
<dbReference type="AlphaFoldDB" id="A0A1G2MD26"/>
<dbReference type="InterPro" id="IPR043713">
    <property type="entry name" value="DUF5654"/>
</dbReference>
<evidence type="ECO:0000313" key="2">
    <source>
        <dbReference type="EMBL" id="OHA21029.1"/>
    </source>
</evidence>
<protein>
    <submittedName>
        <fullName evidence="2">Uncharacterized protein</fullName>
    </submittedName>
</protein>
<proteinExistence type="predicted"/>